<organism evidence="3 4">
    <name type="scientific">Limimaricola soesokkakensis</name>
    <dbReference type="NCBI Taxonomy" id="1343159"/>
    <lineage>
        <taxon>Bacteria</taxon>
        <taxon>Pseudomonadati</taxon>
        <taxon>Pseudomonadota</taxon>
        <taxon>Alphaproteobacteria</taxon>
        <taxon>Rhodobacterales</taxon>
        <taxon>Paracoccaceae</taxon>
        <taxon>Limimaricola</taxon>
    </lineage>
</organism>
<name>A0A1X6YZF3_9RHOB</name>
<evidence type="ECO:0000313" key="5">
    <source>
        <dbReference type="Proteomes" id="UP000240624"/>
    </source>
</evidence>
<evidence type="ECO:0000313" key="2">
    <source>
        <dbReference type="EMBL" id="PSK87882.1"/>
    </source>
</evidence>
<dbReference type="Proteomes" id="UP000193495">
    <property type="component" value="Unassembled WGS sequence"/>
</dbReference>
<dbReference type="RefSeq" id="WP_085895802.1">
    <property type="nucleotide sequence ID" value="NZ_FWFY01000003.1"/>
</dbReference>
<keyword evidence="5" id="KW-1185">Reference proteome</keyword>
<dbReference type="Pfam" id="PF13770">
    <property type="entry name" value="DUF4169"/>
    <property type="match status" value="1"/>
</dbReference>
<dbReference type="AlphaFoldDB" id="A0A1X6YZF3"/>
<proteinExistence type="predicted"/>
<evidence type="ECO:0000313" key="3">
    <source>
        <dbReference type="EMBL" id="SLN35442.1"/>
    </source>
</evidence>
<gene>
    <name evidence="2" type="ORF">CLV79_102372</name>
    <name evidence="3" type="ORF">LOS8367_01454</name>
</gene>
<dbReference type="Proteomes" id="UP000240624">
    <property type="component" value="Unassembled WGS sequence"/>
</dbReference>
<evidence type="ECO:0000256" key="1">
    <source>
        <dbReference type="SAM" id="MobiDB-lite"/>
    </source>
</evidence>
<feature type="compositionally biased region" description="Basic and acidic residues" evidence="1">
    <location>
        <begin position="32"/>
        <end position="58"/>
    </location>
</feature>
<sequence>MKPVNLNQFRKQKARAEKKARADANAAKFGRSKAEKTRDAAEAEAAAKRLDGHRRDDE</sequence>
<dbReference type="EMBL" id="PYGB01000002">
    <property type="protein sequence ID" value="PSK87882.1"/>
    <property type="molecule type" value="Genomic_DNA"/>
</dbReference>
<feature type="region of interest" description="Disordered" evidence="1">
    <location>
        <begin position="1"/>
        <end position="58"/>
    </location>
</feature>
<accession>A0A1X6YZF3</accession>
<dbReference type="EMBL" id="FWFY01000003">
    <property type="protein sequence ID" value="SLN35442.1"/>
    <property type="molecule type" value="Genomic_DNA"/>
</dbReference>
<reference evidence="3 4" key="1">
    <citation type="submission" date="2017-03" db="EMBL/GenBank/DDBJ databases">
        <authorList>
            <person name="Afonso C.L."/>
            <person name="Miller P.J."/>
            <person name="Scott M.A."/>
            <person name="Spackman E."/>
            <person name="Goraichik I."/>
            <person name="Dimitrov K.M."/>
            <person name="Suarez D.L."/>
            <person name="Swayne D.E."/>
        </authorList>
    </citation>
    <scope>NUCLEOTIDE SEQUENCE [LARGE SCALE GENOMIC DNA]</scope>
    <source>
        <strain evidence="3 4">CECT 8367</strain>
    </source>
</reference>
<protein>
    <submittedName>
        <fullName evidence="2">Uncharacterized protein DUF4169</fullName>
    </submittedName>
</protein>
<dbReference type="InterPro" id="IPR025227">
    <property type="entry name" value="DUF4169"/>
</dbReference>
<evidence type="ECO:0000313" key="4">
    <source>
        <dbReference type="Proteomes" id="UP000193495"/>
    </source>
</evidence>
<reference evidence="2 5" key="2">
    <citation type="submission" date="2018-03" db="EMBL/GenBank/DDBJ databases">
        <title>Genomic Encyclopedia of Archaeal and Bacterial Type Strains, Phase II (KMG-II): from individual species to whole genera.</title>
        <authorList>
            <person name="Goeker M."/>
        </authorList>
    </citation>
    <scope>NUCLEOTIDE SEQUENCE [LARGE SCALE GENOMIC DNA]</scope>
    <source>
        <strain evidence="2 5">DSM 29956</strain>
    </source>
</reference>